<proteinExistence type="inferred from homology"/>
<dbReference type="Proteomes" id="UP001283341">
    <property type="component" value="Unassembled WGS sequence"/>
</dbReference>
<comment type="similarity">
    <text evidence="1">Belongs to the GST superfamily.</text>
</comment>
<feature type="compositionally biased region" description="Low complexity" evidence="2">
    <location>
        <begin position="9"/>
        <end position="33"/>
    </location>
</feature>
<evidence type="ECO:0000256" key="2">
    <source>
        <dbReference type="SAM" id="MobiDB-lite"/>
    </source>
</evidence>
<evidence type="ECO:0000313" key="4">
    <source>
        <dbReference type="EMBL" id="KAK3330320.1"/>
    </source>
</evidence>
<dbReference type="PANTHER" id="PTHR43968:SF6">
    <property type="entry name" value="GLUTATHIONE S-TRANSFERASE OMEGA"/>
    <property type="match status" value="1"/>
</dbReference>
<dbReference type="Pfam" id="PF13417">
    <property type="entry name" value="GST_N_3"/>
    <property type="match status" value="1"/>
</dbReference>
<accession>A0AAE0MFH2</accession>
<reference evidence="4" key="2">
    <citation type="submission" date="2023-06" db="EMBL/GenBank/DDBJ databases">
        <authorList>
            <consortium name="Lawrence Berkeley National Laboratory"/>
            <person name="Haridas S."/>
            <person name="Hensen N."/>
            <person name="Bonometti L."/>
            <person name="Westerberg I."/>
            <person name="Brannstrom I.O."/>
            <person name="Guillou S."/>
            <person name="Cros-Aarteil S."/>
            <person name="Calhoun S."/>
            <person name="Kuo A."/>
            <person name="Mondo S."/>
            <person name="Pangilinan J."/>
            <person name="Riley R."/>
            <person name="Labutti K."/>
            <person name="Andreopoulos B."/>
            <person name="Lipzen A."/>
            <person name="Chen C."/>
            <person name="Yanf M."/>
            <person name="Daum C."/>
            <person name="Ng V."/>
            <person name="Clum A."/>
            <person name="Steindorff A."/>
            <person name="Ohm R."/>
            <person name="Martin F."/>
            <person name="Silar P."/>
            <person name="Natvig D."/>
            <person name="Lalanne C."/>
            <person name="Gautier V."/>
            <person name="Ament-Velasquez S.L."/>
            <person name="Kruys A."/>
            <person name="Hutchinson M.I."/>
            <person name="Powell A.J."/>
            <person name="Barry K."/>
            <person name="Miller A.N."/>
            <person name="Grigoriev I.V."/>
            <person name="Debuchy R."/>
            <person name="Gladieux P."/>
            <person name="Thoren M.H."/>
            <person name="Johannesson H."/>
        </authorList>
    </citation>
    <scope>NUCLEOTIDE SEQUENCE</scope>
    <source>
        <strain evidence="4">CBS 118394</strain>
    </source>
</reference>
<feature type="region of interest" description="Disordered" evidence="2">
    <location>
        <begin position="231"/>
        <end position="252"/>
    </location>
</feature>
<dbReference type="SFLD" id="SFLDS00019">
    <property type="entry name" value="Glutathione_Transferase_(cytos"/>
    <property type="match status" value="1"/>
</dbReference>
<dbReference type="SFLD" id="SFLDG00358">
    <property type="entry name" value="Main_(cytGST)"/>
    <property type="match status" value="1"/>
</dbReference>
<keyword evidence="5" id="KW-1185">Reference proteome</keyword>
<dbReference type="SUPFAM" id="SSF52833">
    <property type="entry name" value="Thioredoxin-like"/>
    <property type="match status" value="1"/>
</dbReference>
<dbReference type="EMBL" id="JAUEDM010000001">
    <property type="protein sequence ID" value="KAK3330320.1"/>
    <property type="molecule type" value="Genomic_DNA"/>
</dbReference>
<reference evidence="4" key="1">
    <citation type="journal article" date="2023" name="Mol. Phylogenet. Evol.">
        <title>Genome-scale phylogeny and comparative genomics of the fungal order Sordariales.</title>
        <authorList>
            <person name="Hensen N."/>
            <person name="Bonometti L."/>
            <person name="Westerberg I."/>
            <person name="Brannstrom I.O."/>
            <person name="Guillou S."/>
            <person name="Cros-Aarteil S."/>
            <person name="Calhoun S."/>
            <person name="Haridas S."/>
            <person name="Kuo A."/>
            <person name="Mondo S."/>
            <person name="Pangilinan J."/>
            <person name="Riley R."/>
            <person name="LaButti K."/>
            <person name="Andreopoulos B."/>
            <person name="Lipzen A."/>
            <person name="Chen C."/>
            <person name="Yan M."/>
            <person name="Daum C."/>
            <person name="Ng V."/>
            <person name="Clum A."/>
            <person name="Steindorff A."/>
            <person name="Ohm R.A."/>
            <person name="Martin F."/>
            <person name="Silar P."/>
            <person name="Natvig D.O."/>
            <person name="Lalanne C."/>
            <person name="Gautier V."/>
            <person name="Ament-Velasquez S.L."/>
            <person name="Kruys A."/>
            <person name="Hutchinson M.I."/>
            <person name="Powell A.J."/>
            <person name="Barry K."/>
            <person name="Miller A.N."/>
            <person name="Grigoriev I.V."/>
            <person name="Debuchy R."/>
            <person name="Gladieux P."/>
            <person name="Hiltunen Thoren M."/>
            <person name="Johannesson H."/>
        </authorList>
    </citation>
    <scope>NUCLEOTIDE SEQUENCE</scope>
    <source>
        <strain evidence="4">CBS 118394</strain>
    </source>
</reference>
<sequence length="593" mass="67356">MDSAYTHAPSQPQPQSQSQLHSHSHPHSQSQRPLHFHQEHHQQTGFHQRHRSSHHDLSALAVPSLSIVDAQEVFPADLHGFTGVYKARPPMRSGTGNIQKSHRQPERRQLPHQRHVQAQGPSRPAGVSLSTPDTPSAVQFGVLGPADGQGPPDHQEERRGNGHLPMKMVPNPPDLAHWRRKLFELEELVVLSQEEFETYFPWVDNVYSHRSTQRYKRKPFVTHYWDCRLKGRPPGTAKSDDPNKKKRKRLARERDQCNVKIKITEYSAGAIPELQTNDAGIADSSTLGDAMACVQGRPFWTIQRINGNGMNNVGDGKPETHRHTLAKSDEIKKNSVQRWMAVRDKDSKKSLKPSRWKATGDAAITAKKHANDSEIKFYAACFCPFSQRVWIALEAKGLQYQYCETDPFHIPKPTHLLEANPRGLVPAIRQDDWACGESTVILEYLEDLDSTTMLYPTVPRLKANCRLWIDFINTKIVPSFHTLLAAAEDNSTQAKERLERDLTSLLQAADEEGPFFLGTNMCLVDIHFAPFALWLPRLPTRFKGWTTAVAEARWNRWLDALERNPHIRNTTSTNKLYADTVDRLIQGCQAHLE</sequence>
<dbReference type="GO" id="GO:0005737">
    <property type="term" value="C:cytoplasm"/>
    <property type="evidence" value="ECO:0007669"/>
    <property type="project" value="TreeGrafter"/>
</dbReference>
<dbReference type="PROSITE" id="PS50404">
    <property type="entry name" value="GST_NTER"/>
    <property type="match status" value="1"/>
</dbReference>
<dbReference type="InterPro" id="IPR004045">
    <property type="entry name" value="Glutathione_S-Trfase_N"/>
</dbReference>
<evidence type="ECO:0000256" key="1">
    <source>
        <dbReference type="ARBA" id="ARBA00007409"/>
    </source>
</evidence>
<evidence type="ECO:0000313" key="5">
    <source>
        <dbReference type="Proteomes" id="UP001283341"/>
    </source>
</evidence>
<evidence type="ECO:0000259" key="3">
    <source>
        <dbReference type="PROSITE" id="PS50404"/>
    </source>
</evidence>
<name>A0AAE0MFH2_9PEZI</name>
<dbReference type="InterPro" id="IPR040079">
    <property type="entry name" value="Glutathione_S-Trfase"/>
</dbReference>
<organism evidence="4 5">
    <name type="scientific">Apodospora peruviana</name>
    <dbReference type="NCBI Taxonomy" id="516989"/>
    <lineage>
        <taxon>Eukaryota</taxon>
        <taxon>Fungi</taxon>
        <taxon>Dikarya</taxon>
        <taxon>Ascomycota</taxon>
        <taxon>Pezizomycotina</taxon>
        <taxon>Sordariomycetes</taxon>
        <taxon>Sordariomycetidae</taxon>
        <taxon>Sordariales</taxon>
        <taxon>Lasiosphaeriaceae</taxon>
        <taxon>Apodospora</taxon>
    </lineage>
</organism>
<protein>
    <recommendedName>
        <fullName evidence="3">GST N-terminal domain-containing protein</fullName>
    </recommendedName>
</protein>
<dbReference type="InterPro" id="IPR036249">
    <property type="entry name" value="Thioredoxin-like_sf"/>
</dbReference>
<feature type="domain" description="GST N-terminal" evidence="3">
    <location>
        <begin position="373"/>
        <end position="453"/>
    </location>
</feature>
<dbReference type="Gene3D" id="1.20.1050.10">
    <property type="match status" value="1"/>
</dbReference>
<comment type="caution">
    <text evidence="4">The sequence shown here is derived from an EMBL/GenBank/DDBJ whole genome shotgun (WGS) entry which is preliminary data.</text>
</comment>
<dbReference type="Gene3D" id="3.40.30.10">
    <property type="entry name" value="Glutaredoxin"/>
    <property type="match status" value="1"/>
</dbReference>
<dbReference type="AlphaFoldDB" id="A0AAE0MFH2"/>
<dbReference type="CDD" id="cd00570">
    <property type="entry name" value="GST_N_family"/>
    <property type="match status" value="1"/>
</dbReference>
<dbReference type="InterPro" id="IPR004046">
    <property type="entry name" value="GST_C"/>
</dbReference>
<dbReference type="PANTHER" id="PTHR43968">
    <property type="match status" value="1"/>
</dbReference>
<feature type="region of interest" description="Disordered" evidence="2">
    <location>
        <begin position="85"/>
        <end position="167"/>
    </location>
</feature>
<feature type="compositionally biased region" description="Polar residues" evidence="2">
    <location>
        <begin position="128"/>
        <end position="137"/>
    </location>
</feature>
<dbReference type="SUPFAM" id="SSF47616">
    <property type="entry name" value="GST C-terminal domain-like"/>
    <property type="match status" value="1"/>
</dbReference>
<dbReference type="InterPro" id="IPR050983">
    <property type="entry name" value="GST_Omega/HSP26"/>
</dbReference>
<dbReference type="Pfam" id="PF00043">
    <property type="entry name" value="GST_C"/>
    <property type="match status" value="1"/>
</dbReference>
<feature type="region of interest" description="Disordered" evidence="2">
    <location>
        <begin position="1"/>
        <end position="55"/>
    </location>
</feature>
<dbReference type="InterPro" id="IPR036282">
    <property type="entry name" value="Glutathione-S-Trfase_C_sf"/>
</dbReference>
<gene>
    <name evidence="4" type="ORF">B0H66DRAFT_611767</name>
</gene>